<reference evidence="2" key="1">
    <citation type="submission" date="2022-11" db="UniProtKB">
        <authorList>
            <consortium name="WormBaseParasite"/>
        </authorList>
    </citation>
    <scope>IDENTIFICATION</scope>
</reference>
<organism evidence="1 2">
    <name type="scientific">Panagrolaimus sp. ES5</name>
    <dbReference type="NCBI Taxonomy" id="591445"/>
    <lineage>
        <taxon>Eukaryota</taxon>
        <taxon>Metazoa</taxon>
        <taxon>Ecdysozoa</taxon>
        <taxon>Nematoda</taxon>
        <taxon>Chromadorea</taxon>
        <taxon>Rhabditida</taxon>
        <taxon>Tylenchina</taxon>
        <taxon>Panagrolaimomorpha</taxon>
        <taxon>Panagrolaimoidea</taxon>
        <taxon>Panagrolaimidae</taxon>
        <taxon>Panagrolaimus</taxon>
    </lineage>
</organism>
<dbReference type="WBParaSite" id="ES5_v2.g19248.t1">
    <property type="protein sequence ID" value="ES5_v2.g19248.t1"/>
    <property type="gene ID" value="ES5_v2.g19248"/>
</dbReference>
<proteinExistence type="predicted"/>
<protein>
    <submittedName>
        <fullName evidence="2">Uncharacterized protein</fullName>
    </submittedName>
</protein>
<sequence length="410" mass="45913">MLSEIKSAKEMLAERRASRPVFTKRRLTKSQMAAYYGYSEFISNESDSDETINDKEDETVQGLETSKHTLHEPSETSKCSLSFAESLLDAFNVPGRKIFDSDDSENVSGFIIPDDKNGNDKSRNATVDYEDHDQGNFSALIIPDDDDNNDGGNFSVDTIPNDQNADDQSKDTSIEDDQGNFSGLIIPNDDDSNNHENLPADIISEENDAFDKPRRAAVEHVVDNDRGNFLADVLRDDGGNSFDKSKNVKTTEDDRENIPDPIVPHNAVEEKEASMEENDEEEVQEPPKKVKSNAKKSIAGEKKKKRKDPYALQELQLILPDSPPSDQPYLRRSKRTRIRPLRIDLGEEAVYEYDSETRLPTLVGIVTVDKKAARKTIAPPLAPIVEEEEAEAGWKIKQGRKKKGKASINK</sequence>
<evidence type="ECO:0000313" key="1">
    <source>
        <dbReference type="Proteomes" id="UP000887579"/>
    </source>
</evidence>
<name>A0AC34FQ14_9BILA</name>
<evidence type="ECO:0000313" key="2">
    <source>
        <dbReference type="WBParaSite" id="ES5_v2.g19248.t1"/>
    </source>
</evidence>
<accession>A0AC34FQ14</accession>
<dbReference type="Proteomes" id="UP000887579">
    <property type="component" value="Unplaced"/>
</dbReference>